<dbReference type="InterPro" id="IPR004332">
    <property type="entry name" value="Transposase_MuDR"/>
</dbReference>
<evidence type="ECO:0000313" key="3">
    <source>
        <dbReference type="Proteomes" id="UP000007799"/>
    </source>
</evidence>
<reference evidence="2" key="1">
    <citation type="submission" date="2009-08" db="EMBL/GenBank/DDBJ databases">
        <title>Annotation of Salpingoeca rosetta.</title>
        <authorList>
            <consortium name="The Broad Institute Genome Sequencing Platform"/>
            <person name="Russ C."/>
            <person name="Cuomo C."/>
            <person name="Burger G."/>
            <person name="Gray M.W."/>
            <person name="Holland P.W.H."/>
            <person name="King N."/>
            <person name="Lang F.B.F."/>
            <person name="Roger A.J."/>
            <person name="Ruiz-Trillo I."/>
            <person name="Young S.K."/>
            <person name="Zeng Q."/>
            <person name="Gargeya S."/>
            <person name="Alvarado L."/>
            <person name="Berlin A."/>
            <person name="Chapman S.B."/>
            <person name="Chen Z."/>
            <person name="Freedman E."/>
            <person name="Gellesch M."/>
            <person name="Goldberg J."/>
            <person name="Griggs A."/>
            <person name="Gujja S."/>
            <person name="Heilman E."/>
            <person name="Heiman D."/>
            <person name="Howarth C."/>
            <person name="Mehta T."/>
            <person name="Neiman D."/>
            <person name="Pearson M."/>
            <person name="Roberts A."/>
            <person name="Saif S."/>
            <person name="Shea T."/>
            <person name="Shenoy N."/>
            <person name="Sisk P."/>
            <person name="Stolte C."/>
            <person name="Sykes S."/>
            <person name="White J."/>
            <person name="Yandava C."/>
            <person name="Haas B."/>
            <person name="Nusbaum C."/>
            <person name="Birren B."/>
        </authorList>
    </citation>
    <scope>NUCLEOTIDE SEQUENCE [LARGE SCALE GENOMIC DNA]</scope>
    <source>
        <strain evidence="2">ATCC 50818</strain>
    </source>
</reference>
<gene>
    <name evidence="2" type="ORF">PTSG_11946</name>
</gene>
<dbReference type="KEGG" id="sre:PTSG_11946"/>
<dbReference type="Pfam" id="PF03108">
    <property type="entry name" value="DBD_Tnp_Mut"/>
    <property type="match status" value="1"/>
</dbReference>
<proteinExistence type="predicted"/>
<feature type="domain" description="Transposase MuDR plant" evidence="1">
    <location>
        <begin position="14"/>
        <end position="69"/>
    </location>
</feature>
<dbReference type="EMBL" id="GL832960">
    <property type="protein sequence ID" value="EGD82316.1"/>
    <property type="molecule type" value="Genomic_DNA"/>
</dbReference>
<dbReference type="InParanoid" id="F2U3X2"/>
<evidence type="ECO:0000313" key="2">
    <source>
        <dbReference type="EMBL" id="EGD82316.1"/>
    </source>
</evidence>
<dbReference type="AlphaFoldDB" id="F2U3X2"/>
<dbReference type="Proteomes" id="UP000007799">
    <property type="component" value="Unassembled WGS sequence"/>
</dbReference>
<keyword evidence="3" id="KW-1185">Reference proteome</keyword>
<protein>
    <recommendedName>
        <fullName evidence="1">Transposase MuDR plant domain-containing protein</fullName>
    </recommendedName>
</protein>
<organism evidence="3">
    <name type="scientific">Salpingoeca rosetta (strain ATCC 50818 / BSB-021)</name>
    <dbReference type="NCBI Taxonomy" id="946362"/>
    <lineage>
        <taxon>Eukaryota</taxon>
        <taxon>Choanoflagellata</taxon>
        <taxon>Craspedida</taxon>
        <taxon>Salpingoecidae</taxon>
        <taxon>Salpingoeca</taxon>
    </lineage>
</organism>
<dbReference type="GeneID" id="16077087"/>
<accession>F2U3X2</accession>
<sequence>MEGLCLQQLPELYAGQLFNDLDEAKLVIEVFCFLKRRPFRVVNRNPNRMVIKCTNKKCPFAVRMSRTKAGVFRVSSLLLQHTCPSTDAQVQSATGKKASSRQVHSTAFLALVARDFYVQHATTEEDPSRKFIASTASATTGPAAV</sequence>
<name>F2U3X2_SALR5</name>
<dbReference type="RefSeq" id="XP_004996499.1">
    <property type="nucleotide sequence ID" value="XM_004996442.1"/>
</dbReference>
<evidence type="ECO:0000259" key="1">
    <source>
        <dbReference type="Pfam" id="PF03108"/>
    </source>
</evidence>